<dbReference type="EMBL" id="CP049740">
    <property type="protein sequence ID" value="QII81320.1"/>
    <property type="molecule type" value="Genomic_DNA"/>
</dbReference>
<feature type="transmembrane region" description="Helical" evidence="3">
    <location>
        <begin position="33"/>
        <end position="53"/>
    </location>
</feature>
<evidence type="ECO:0000313" key="5">
    <source>
        <dbReference type="EMBL" id="QII81320.1"/>
    </source>
</evidence>
<dbReference type="Gene3D" id="1.10.3730.20">
    <property type="match status" value="1"/>
</dbReference>
<gene>
    <name evidence="5" type="ORF">G7057_01740</name>
</gene>
<evidence type="ECO:0000256" key="2">
    <source>
        <dbReference type="ARBA" id="ARBA00007362"/>
    </source>
</evidence>
<sequence length="304" mass="33861">MWWFIPAIIATISWGTADLFYKKGSVPDDKYSYLKTVIMVGFIMGIHAVYVMLVQGVSYDPSYMIKYLPVSFFYITSMAVGYAGLRFLELSISAPVQNSSGAIAGLLTFIFLGQSVTGLQFGAIALITVGVVLLGVFEHRLAEKERLETKEVIDRKYKYGAIALLFPLFYAILDSIGTFADAWFFDAYANLDEATLEMQANLSYEFTWLLVAIVAFIYVVIIKKQPFKLKDQKDRGAAAIFETIGQFFYVYAISSNAVIVAPMISAYAVVSIILSRIFLKEKLTKGQYMAIVGIIIGIIILSIE</sequence>
<evidence type="ECO:0000313" key="6">
    <source>
        <dbReference type="Proteomes" id="UP000501451"/>
    </source>
</evidence>
<feature type="transmembrane region" description="Helical" evidence="3">
    <location>
        <begin position="286"/>
        <end position="303"/>
    </location>
</feature>
<dbReference type="InterPro" id="IPR037185">
    <property type="entry name" value="EmrE-like"/>
</dbReference>
<keyword evidence="6" id="KW-1185">Reference proteome</keyword>
<protein>
    <submittedName>
        <fullName evidence="5">EamA family transporter</fullName>
    </submittedName>
</protein>
<dbReference type="PANTHER" id="PTHR22911:SF137">
    <property type="entry name" value="SOLUTE CARRIER FAMILY 35 MEMBER G2-RELATED"/>
    <property type="match status" value="1"/>
</dbReference>
<evidence type="ECO:0000256" key="3">
    <source>
        <dbReference type="SAM" id="Phobius"/>
    </source>
</evidence>
<feature type="transmembrane region" description="Helical" evidence="3">
    <location>
        <begin position="234"/>
        <end position="253"/>
    </location>
</feature>
<dbReference type="RefSeq" id="WP_166160845.1">
    <property type="nucleotide sequence ID" value="NZ_CP049740.1"/>
</dbReference>
<name>A0A6G7K7U3_9LACT</name>
<feature type="transmembrane region" description="Helical" evidence="3">
    <location>
        <begin position="103"/>
        <end position="136"/>
    </location>
</feature>
<evidence type="ECO:0000256" key="1">
    <source>
        <dbReference type="ARBA" id="ARBA00004127"/>
    </source>
</evidence>
<keyword evidence="3" id="KW-1133">Transmembrane helix</keyword>
<dbReference type="Proteomes" id="UP000501451">
    <property type="component" value="Chromosome"/>
</dbReference>
<dbReference type="SUPFAM" id="SSF103481">
    <property type="entry name" value="Multidrug resistance efflux transporter EmrE"/>
    <property type="match status" value="2"/>
</dbReference>
<keyword evidence="3" id="KW-0472">Membrane</keyword>
<dbReference type="GO" id="GO:0016020">
    <property type="term" value="C:membrane"/>
    <property type="evidence" value="ECO:0007669"/>
    <property type="project" value="InterPro"/>
</dbReference>
<organism evidence="5 6">
    <name type="scientific">Jeotgalibaca arthritidis</name>
    <dbReference type="NCBI Taxonomy" id="1868794"/>
    <lineage>
        <taxon>Bacteria</taxon>
        <taxon>Bacillati</taxon>
        <taxon>Bacillota</taxon>
        <taxon>Bacilli</taxon>
        <taxon>Lactobacillales</taxon>
        <taxon>Carnobacteriaceae</taxon>
        <taxon>Jeotgalibaca</taxon>
    </lineage>
</organism>
<comment type="subcellular location">
    <subcellularLocation>
        <location evidence="1">Endomembrane system</location>
        <topology evidence="1">Multi-pass membrane protein</topology>
    </subcellularLocation>
</comment>
<dbReference type="AlphaFoldDB" id="A0A6G7K7U3"/>
<accession>A0A6G7K7U3</accession>
<feature type="transmembrane region" description="Helical" evidence="3">
    <location>
        <begin position="157"/>
        <end position="185"/>
    </location>
</feature>
<feature type="transmembrane region" description="Helical" evidence="3">
    <location>
        <begin position="259"/>
        <end position="279"/>
    </location>
</feature>
<feature type="domain" description="EamA" evidence="4">
    <location>
        <begin position="208"/>
        <end position="302"/>
    </location>
</feature>
<feature type="transmembrane region" description="Helical" evidence="3">
    <location>
        <begin position="65"/>
        <end position="83"/>
    </location>
</feature>
<evidence type="ECO:0000259" key="4">
    <source>
        <dbReference type="Pfam" id="PF00892"/>
    </source>
</evidence>
<feature type="domain" description="EamA" evidence="4">
    <location>
        <begin position="2"/>
        <end position="134"/>
    </location>
</feature>
<dbReference type="KEGG" id="jar:G7057_01740"/>
<dbReference type="InterPro" id="IPR000620">
    <property type="entry name" value="EamA_dom"/>
</dbReference>
<dbReference type="Pfam" id="PF00892">
    <property type="entry name" value="EamA"/>
    <property type="match status" value="2"/>
</dbReference>
<proteinExistence type="inferred from homology"/>
<dbReference type="PANTHER" id="PTHR22911">
    <property type="entry name" value="ACYL-MALONYL CONDENSING ENZYME-RELATED"/>
    <property type="match status" value="1"/>
</dbReference>
<comment type="similarity">
    <text evidence="2">Belongs to the EamA transporter family.</text>
</comment>
<reference evidence="5 6" key="1">
    <citation type="journal article" date="2017" name="Int. J. Syst. Evol. Microbiol.">
        <title>Jeotgalibaca porci sp. nov. and Jeotgalibaca arthritidis sp. nov., isolated from pigs, and emended description of the genus Jeotgalibaca.</title>
        <authorList>
            <person name="Zamora L."/>
            <person name="Perez-Sancho M."/>
            <person name="Dominguez L."/>
            <person name="Fernandez-Garayzabal J.F."/>
            <person name="Vela A.I."/>
        </authorList>
    </citation>
    <scope>NUCLEOTIDE SEQUENCE [LARGE SCALE GENOMIC DNA]</scope>
    <source>
        <strain evidence="5 6">CECT 9157</strain>
    </source>
</reference>
<feature type="transmembrane region" description="Helical" evidence="3">
    <location>
        <begin position="205"/>
        <end position="222"/>
    </location>
</feature>
<keyword evidence="3" id="KW-0812">Transmembrane</keyword>